<dbReference type="InterPro" id="IPR051535">
    <property type="entry name" value="Siderophore_ABC-ATPase"/>
</dbReference>
<organism evidence="12 13">
    <name type="scientific">Sinobacterium caligoides</name>
    <dbReference type="NCBI Taxonomy" id="933926"/>
    <lineage>
        <taxon>Bacteria</taxon>
        <taxon>Pseudomonadati</taxon>
        <taxon>Pseudomonadota</taxon>
        <taxon>Gammaproteobacteria</taxon>
        <taxon>Cellvibrionales</taxon>
        <taxon>Spongiibacteraceae</taxon>
        <taxon>Sinobacterium</taxon>
    </lineage>
</organism>
<dbReference type="RefSeq" id="WP_123713130.1">
    <property type="nucleotide sequence ID" value="NZ_RKHR01000005.1"/>
</dbReference>
<evidence type="ECO:0000256" key="3">
    <source>
        <dbReference type="ARBA" id="ARBA00022448"/>
    </source>
</evidence>
<keyword evidence="10" id="KW-0472">Membrane</keyword>
<evidence type="ECO:0000313" key="12">
    <source>
        <dbReference type="EMBL" id="ROS00149.1"/>
    </source>
</evidence>
<dbReference type="GO" id="GO:0006826">
    <property type="term" value="P:iron ion transport"/>
    <property type="evidence" value="ECO:0007669"/>
    <property type="project" value="UniProtKB-KW"/>
</dbReference>
<evidence type="ECO:0000256" key="9">
    <source>
        <dbReference type="ARBA" id="ARBA00023065"/>
    </source>
</evidence>
<dbReference type="InterPro" id="IPR017871">
    <property type="entry name" value="ABC_transporter-like_CS"/>
</dbReference>
<dbReference type="SUPFAM" id="SSF52540">
    <property type="entry name" value="P-loop containing nucleoside triphosphate hydrolases"/>
    <property type="match status" value="1"/>
</dbReference>
<dbReference type="PANTHER" id="PTHR42771">
    <property type="entry name" value="IRON(3+)-HYDROXAMATE IMPORT ATP-BINDING PROTEIN FHUC"/>
    <property type="match status" value="1"/>
</dbReference>
<evidence type="ECO:0000256" key="2">
    <source>
        <dbReference type="ARBA" id="ARBA00005417"/>
    </source>
</evidence>
<dbReference type="EMBL" id="RKHR01000005">
    <property type="protein sequence ID" value="ROS00149.1"/>
    <property type="molecule type" value="Genomic_DNA"/>
</dbReference>
<evidence type="ECO:0000256" key="10">
    <source>
        <dbReference type="ARBA" id="ARBA00023136"/>
    </source>
</evidence>
<keyword evidence="13" id="KW-1185">Reference proteome</keyword>
<name>A0A3N2DKC8_9GAMM</name>
<evidence type="ECO:0000259" key="11">
    <source>
        <dbReference type="PROSITE" id="PS50893"/>
    </source>
</evidence>
<keyword evidence="8" id="KW-0408">Iron</keyword>
<dbReference type="GO" id="GO:0005886">
    <property type="term" value="C:plasma membrane"/>
    <property type="evidence" value="ECO:0007669"/>
    <property type="project" value="UniProtKB-SubCell"/>
</dbReference>
<accession>A0A3N2DKC8</accession>
<reference evidence="12 13" key="1">
    <citation type="submission" date="2018-11" db="EMBL/GenBank/DDBJ databases">
        <title>Genomic Encyclopedia of Type Strains, Phase IV (KMG-IV): sequencing the most valuable type-strain genomes for metagenomic binning, comparative biology and taxonomic classification.</title>
        <authorList>
            <person name="Goeker M."/>
        </authorList>
    </citation>
    <scope>NUCLEOTIDE SEQUENCE [LARGE SCALE GENOMIC DNA]</scope>
    <source>
        <strain evidence="12 13">DSM 100316</strain>
    </source>
</reference>
<dbReference type="CDD" id="cd03214">
    <property type="entry name" value="ABC_Iron-Siderophores_B12_Hemin"/>
    <property type="match status" value="1"/>
</dbReference>
<evidence type="ECO:0000256" key="7">
    <source>
        <dbReference type="ARBA" id="ARBA00022840"/>
    </source>
</evidence>
<protein>
    <submittedName>
        <fullName evidence="12">Iron complex transport system ATP-binding protein</fullName>
    </submittedName>
</protein>
<dbReference type="Gene3D" id="3.40.50.300">
    <property type="entry name" value="P-loop containing nucleotide triphosphate hydrolases"/>
    <property type="match status" value="1"/>
</dbReference>
<dbReference type="OrthoDB" id="5292475at2"/>
<dbReference type="InterPro" id="IPR003593">
    <property type="entry name" value="AAA+_ATPase"/>
</dbReference>
<comment type="caution">
    <text evidence="12">The sequence shown here is derived from an EMBL/GenBank/DDBJ whole genome shotgun (WGS) entry which is preliminary data.</text>
</comment>
<dbReference type="SMART" id="SM00382">
    <property type="entry name" value="AAA"/>
    <property type="match status" value="1"/>
</dbReference>
<dbReference type="AlphaFoldDB" id="A0A3N2DKC8"/>
<dbReference type="Proteomes" id="UP000275394">
    <property type="component" value="Unassembled WGS sequence"/>
</dbReference>
<keyword evidence="5" id="KW-0410">Iron transport</keyword>
<evidence type="ECO:0000313" key="13">
    <source>
        <dbReference type="Proteomes" id="UP000275394"/>
    </source>
</evidence>
<evidence type="ECO:0000256" key="1">
    <source>
        <dbReference type="ARBA" id="ARBA00004202"/>
    </source>
</evidence>
<keyword evidence="6" id="KW-0547">Nucleotide-binding</keyword>
<dbReference type="FunFam" id="3.40.50.300:FF:000134">
    <property type="entry name" value="Iron-enterobactin ABC transporter ATP-binding protein"/>
    <property type="match status" value="1"/>
</dbReference>
<evidence type="ECO:0000256" key="5">
    <source>
        <dbReference type="ARBA" id="ARBA00022496"/>
    </source>
</evidence>
<sequence>MYQLDAVQVQRDDRTILQIDQLQINPNAFTVILGHNGSGKSTLVNLLAGEFPPDQGQIHLMGQPLKSYGAKQLARKVAYLPQKLPELAGMSVAELVRLGRYPWRGVLGRWREDDHRIIDEAMIKTGVDGLRDNLADHLSGGERQRAWIAMLLAQQAELLILDEPTSALDIHHQYQLMALLSELNKSTGKGIIVILHDLNLALRYATEVIALKQGKLAFQGDLDMLLDEQRLSALFSTNVALIDHPTHSHKVAIVC</sequence>
<keyword evidence="3" id="KW-0813">Transport</keyword>
<comment type="subcellular location">
    <subcellularLocation>
        <location evidence="1">Cell membrane</location>
        <topology evidence="1">Peripheral membrane protein</topology>
    </subcellularLocation>
</comment>
<keyword evidence="4" id="KW-1003">Cell membrane</keyword>
<evidence type="ECO:0000256" key="4">
    <source>
        <dbReference type="ARBA" id="ARBA00022475"/>
    </source>
</evidence>
<evidence type="ECO:0000256" key="6">
    <source>
        <dbReference type="ARBA" id="ARBA00022741"/>
    </source>
</evidence>
<dbReference type="InterPro" id="IPR027417">
    <property type="entry name" value="P-loop_NTPase"/>
</dbReference>
<dbReference type="GO" id="GO:0016887">
    <property type="term" value="F:ATP hydrolysis activity"/>
    <property type="evidence" value="ECO:0007669"/>
    <property type="project" value="InterPro"/>
</dbReference>
<proteinExistence type="inferred from homology"/>
<comment type="similarity">
    <text evidence="2">Belongs to the ABC transporter superfamily.</text>
</comment>
<gene>
    <name evidence="12" type="ORF">EDC56_2785</name>
</gene>
<dbReference type="Pfam" id="PF00005">
    <property type="entry name" value="ABC_tran"/>
    <property type="match status" value="1"/>
</dbReference>
<dbReference type="InterPro" id="IPR003439">
    <property type="entry name" value="ABC_transporter-like_ATP-bd"/>
</dbReference>
<dbReference type="PANTHER" id="PTHR42771:SF2">
    <property type="entry name" value="IRON(3+)-HYDROXAMATE IMPORT ATP-BINDING PROTEIN FHUC"/>
    <property type="match status" value="1"/>
</dbReference>
<evidence type="ECO:0000256" key="8">
    <source>
        <dbReference type="ARBA" id="ARBA00023004"/>
    </source>
</evidence>
<dbReference type="PROSITE" id="PS50893">
    <property type="entry name" value="ABC_TRANSPORTER_2"/>
    <property type="match status" value="1"/>
</dbReference>
<keyword evidence="7 12" id="KW-0067">ATP-binding</keyword>
<dbReference type="PROSITE" id="PS00211">
    <property type="entry name" value="ABC_TRANSPORTER_1"/>
    <property type="match status" value="1"/>
</dbReference>
<keyword evidence="9" id="KW-0406">Ion transport</keyword>
<dbReference type="GO" id="GO:0005524">
    <property type="term" value="F:ATP binding"/>
    <property type="evidence" value="ECO:0007669"/>
    <property type="project" value="UniProtKB-KW"/>
</dbReference>
<feature type="domain" description="ABC transporter" evidence="11">
    <location>
        <begin position="2"/>
        <end position="238"/>
    </location>
</feature>